<proteinExistence type="predicted"/>
<gene>
    <name evidence="1" type="ORF">SAMN06297397_2429</name>
</gene>
<dbReference type="EMBL" id="FWXZ01000005">
    <property type="protein sequence ID" value="SMC77100.1"/>
    <property type="molecule type" value="Genomic_DNA"/>
</dbReference>
<sequence length="400" mass="45687">MKISTKDTRIVFLAIWVMLVGFSVANMSNVYYITSNILNNSCISLGYTINPVCRCEMSCFTCVSIIIYWLKKRSAHDNNSLSIHMKFMIYLSGFLCIWMVAQQEVTDDYEIYRVFSTSSLALLFVVSWFGFSMIFVYGNRTKKIVFCAYILVIFGLHVIICDLVTGAYYNDVCNSLSKVIFVLVMSIPAVSMLLCGLCNKITNSEIVMIHRLPYLLIVFGLIISIIWNALIGCSEIGLWSMLGRINWPVLITGVVTIIIFGIAIYLLFAIKCIRKYRFFFMSIILAVFIELFMGYLSLSTDSYYPGIKIFNCTLFPAFYLILTTIVQSTHHMKKWDSVLRLVIYAIMAIIPCLLCKTGNYTKDCISLIVLSSMYKVPLIIELLRYFCRKGYESNGTAQDH</sequence>
<evidence type="ECO:0000313" key="1">
    <source>
        <dbReference type="EMBL" id="SMC77100.1"/>
    </source>
</evidence>
<name>A0AC61PNX0_9FIRM</name>
<organism evidence="1 2">
    <name type="scientific">Aristaeella lactis</name>
    <dbReference type="NCBI Taxonomy" id="3046383"/>
    <lineage>
        <taxon>Bacteria</taxon>
        <taxon>Bacillati</taxon>
        <taxon>Bacillota</taxon>
        <taxon>Clostridia</taxon>
        <taxon>Eubacteriales</taxon>
        <taxon>Aristaeellaceae</taxon>
        <taxon>Aristaeella</taxon>
    </lineage>
</organism>
<protein>
    <submittedName>
        <fullName evidence="1">Uncharacterized protein</fullName>
    </submittedName>
</protein>
<comment type="caution">
    <text evidence="1">The sequence shown here is derived from an EMBL/GenBank/DDBJ whole genome shotgun (WGS) entry which is preliminary data.</text>
</comment>
<keyword evidence="2" id="KW-1185">Reference proteome</keyword>
<reference evidence="1" key="1">
    <citation type="submission" date="2017-04" db="EMBL/GenBank/DDBJ databases">
        <authorList>
            <person name="Varghese N."/>
            <person name="Submissions S."/>
        </authorList>
    </citation>
    <scope>NUCLEOTIDE SEQUENCE</scope>
    <source>
        <strain evidence="1">WTE2008</strain>
    </source>
</reference>
<evidence type="ECO:0000313" key="2">
    <source>
        <dbReference type="Proteomes" id="UP000192328"/>
    </source>
</evidence>
<accession>A0AC61PNX0</accession>
<dbReference type="Proteomes" id="UP000192328">
    <property type="component" value="Unassembled WGS sequence"/>
</dbReference>